<sequence>MDSVTDLDGRAPGAVLVSGSHGGLFSGRAAAAAGVRAAVFNDAGGGRDGAGVAGLALLAGCGVAAVAVGADSARIGDGRDVWHNGVTTACNAVAAECGVTPGMACRAAVEAMAANDRRVTVPDPPARPARALVVGAPVRVWALDSASLVRSTDDGAVLATGSHGGLPGTDPARALRCRPALVAFNDAGVGKDGAGTGRLAVLDDRGVAAVTVAAASARIGDGRSTLVDGVLSRVNGAAARLGAVRGTALAELVDELVGGGGRG</sequence>
<evidence type="ECO:0000313" key="1">
    <source>
        <dbReference type="EMBL" id="MCO1658513.1"/>
    </source>
</evidence>
<dbReference type="Proteomes" id="UP001165283">
    <property type="component" value="Unassembled WGS sequence"/>
</dbReference>
<protein>
    <submittedName>
        <fullName evidence="1">Uncharacterized protein</fullName>
    </submittedName>
</protein>
<evidence type="ECO:0000313" key="2">
    <source>
        <dbReference type="Proteomes" id="UP001165283"/>
    </source>
</evidence>
<name>A0ABT1A663_9PSEU</name>
<accession>A0ABT1A663</accession>
<reference evidence="1" key="1">
    <citation type="submission" date="2021-04" db="EMBL/GenBank/DDBJ databases">
        <title>Pseudonocardia sp. nov., isolated from sandy soil of mangrove forest.</title>
        <authorList>
            <person name="Zan Z."/>
            <person name="Huang R."/>
            <person name="Liu W."/>
        </authorList>
    </citation>
    <scope>NUCLEOTIDE SEQUENCE</scope>
    <source>
        <strain evidence="1">S2-4</strain>
    </source>
</reference>
<organism evidence="1 2">
    <name type="scientific">Pseudonocardia humida</name>
    <dbReference type="NCBI Taxonomy" id="2800819"/>
    <lineage>
        <taxon>Bacteria</taxon>
        <taxon>Bacillati</taxon>
        <taxon>Actinomycetota</taxon>
        <taxon>Actinomycetes</taxon>
        <taxon>Pseudonocardiales</taxon>
        <taxon>Pseudonocardiaceae</taxon>
        <taxon>Pseudonocardia</taxon>
    </lineage>
</organism>
<dbReference type="EMBL" id="JAGSOV010000055">
    <property type="protein sequence ID" value="MCO1658513.1"/>
    <property type="molecule type" value="Genomic_DNA"/>
</dbReference>
<comment type="caution">
    <text evidence="1">The sequence shown here is derived from an EMBL/GenBank/DDBJ whole genome shotgun (WGS) entry which is preliminary data.</text>
</comment>
<proteinExistence type="predicted"/>
<keyword evidence="2" id="KW-1185">Reference proteome</keyword>
<gene>
    <name evidence="1" type="ORF">KDL28_25955</name>
</gene>
<dbReference type="RefSeq" id="WP_252442537.1">
    <property type="nucleotide sequence ID" value="NZ_JAGSOV010000055.1"/>
</dbReference>